<evidence type="ECO:0000313" key="2">
    <source>
        <dbReference type="Proteomes" id="UP000234681"/>
    </source>
</evidence>
<gene>
    <name evidence="1" type="ORF">rCG_32957</name>
</gene>
<evidence type="ECO:0000313" key="1">
    <source>
        <dbReference type="EMBL" id="EDM04101.1"/>
    </source>
</evidence>
<accession>A6HDJ6</accession>
<reference evidence="1 2" key="1">
    <citation type="submission" date="2005-07" db="EMBL/GenBank/DDBJ databases">
        <authorList>
            <person name="Mural R.J."/>
            <person name="Li P.W."/>
            <person name="Adams M.D."/>
            <person name="Amanatides P.G."/>
            <person name="Baden-Tillson H."/>
            <person name="Barnstead M."/>
            <person name="Chin S.H."/>
            <person name="Dew I."/>
            <person name="Evans C.A."/>
            <person name="Ferriera S."/>
            <person name="Flanigan M."/>
            <person name="Fosler C."/>
            <person name="Glodek A."/>
            <person name="Gu Z."/>
            <person name="Holt R.A."/>
            <person name="Jennings D."/>
            <person name="Kraft C.L."/>
            <person name="Lu F."/>
            <person name="Nguyen T."/>
            <person name="Nusskern D.R."/>
            <person name="Pfannkoch C.M."/>
            <person name="Sitter C."/>
            <person name="Sutton G.G."/>
            <person name="Venter J.C."/>
            <person name="Wang Z."/>
            <person name="Woodage T."/>
            <person name="Zheng X.H."/>
            <person name="Zhong F."/>
        </authorList>
    </citation>
    <scope>NUCLEOTIDE SEQUENCE [LARGE SCALE GENOMIC DNA]</scope>
    <source>
        <strain>BN</strain>
        <strain evidence="2">Sprague-Dawley</strain>
    </source>
</reference>
<dbReference type="AlphaFoldDB" id="A6HDJ6"/>
<dbReference type="Proteomes" id="UP000234681">
    <property type="component" value="Chromosome 10"/>
</dbReference>
<protein>
    <submittedName>
        <fullName evidence="1">RCG32957</fullName>
    </submittedName>
</protein>
<dbReference type="EMBL" id="CH473948">
    <property type="protein sequence ID" value="EDM04101.1"/>
    <property type="molecule type" value="Genomic_DNA"/>
</dbReference>
<name>A6HDJ6_RAT</name>
<proteinExistence type="predicted"/>
<organism evidence="1 2">
    <name type="scientific">Rattus norvegicus</name>
    <name type="common">Rat</name>
    <dbReference type="NCBI Taxonomy" id="10116"/>
    <lineage>
        <taxon>Eukaryota</taxon>
        <taxon>Metazoa</taxon>
        <taxon>Chordata</taxon>
        <taxon>Craniata</taxon>
        <taxon>Vertebrata</taxon>
        <taxon>Euteleostomi</taxon>
        <taxon>Mammalia</taxon>
        <taxon>Eutheria</taxon>
        <taxon>Euarchontoglires</taxon>
        <taxon>Glires</taxon>
        <taxon>Rodentia</taxon>
        <taxon>Myomorpha</taxon>
        <taxon>Muroidea</taxon>
        <taxon>Muridae</taxon>
        <taxon>Murinae</taxon>
        <taxon>Rattus</taxon>
    </lineage>
</organism>
<sequence>MYFTSKFSIMVQKAMCFILPRVPIYLVNRFSFLVLSCPYFKSQLWARYFLAP</sequence>